<dbReference type="OrthoDB" id="9804723at2"/>
<dbReference type="InterPro" id="IPR029058">
    <property type="entry name" value="AB_hydrolase_fold"/>
</dbReference>
<dbReference type="Gene3D" id="3.40.50.1820">
    <property type="entry name" value="alpha/beta hydrolase"/>
    <property type="match status" value="1"/>
</dbReference>
<name>A0A4Y9L8G7_9BRAD</name>
<dbReference type="PRINTS" id="PR00412">
    <property type="entry name" value="EPOXHYDRLASE"/>
</dbReference>
<dbReference type="InterPro" id="IPR000073">
    <property type="entry name" value="AB_hydrolase_1"/>
</dbReference>
<feature type="domain" description="AB hydrolase-1" evidence="1">
    <location>
        <begin position="28"/>
        <end position="258"/>
    </location>
</feature>
<dbReference type="EMBL" id="SPQU01000004">
    <property type="protein sequence ID" value="TFV39878.1"/>
    <property type="molecule type" value="Genomic_DNA"/>
</dbReference>
<dbReference type="Pfam" id="PF12697">
    <property type="entry name" value="Abhydrolase_6"/>
    <property type="match status" value="1"/>
</dbReference>
<dbReference type="GO" id="GO:0016020">
    <property type="term" value="C:membrane"/>
    <property type="evidence" value="ECO:0007669"/>
    <property type="project" value="TreeGrafter"/>
</dbReference>
<accession>A0A4Y9L8G7</accession>
<dbReference type="AlphaFoldDB" id="A0A4Y9L8G7"/>
<dbReference type="Proteomes" id="UP000298225">
    <property type="component" value="Unassembled WGS sequence"/>
</dbReference>
<proteinExistence type="predicted"/>
<keyword evidence="2" id="KW-0378">Hydrolase</keyword>
<sequence>MDMPTTTLKVKTSHGTIAVETRGAGFPVVFIHGNSACRAVFQKQMLSPLLDSYHLISFDLPGHGDSEDAKDRARTYSRPGLADLVIELLGELGIDHAAIVGASLGGHIAIEMLSRSNISRGQFLMGTPAVGSNFSEGFVSKPLNGLASRGELTSEEVREFAELVYGSDFEPFMQRAIERADREFRGNLFSAARSGAGVNQRAVLELTTVPTAIVNGENDAIINLDYVDSVRYANLWRGKCFRIPNATHSPFWEVPHIVNHLLSEFLKELTGRRSN</sequence>
<keyword evidence="3" id="KW-1185">Reference proteome</keyword>
<gene>
    <name evidence="2" type="ORF">E4K66_09670</name>
</gene>
<evidence type="ECO:0000259" key="1">
    <source>
        <dbReference type="Pfam" id="PF12697"/>
    </source>
</evidence>
<evidence type="ECO:0000313" key="3">
    <source>
        <dbReference type="Proteomes" id="UP000298225"/>
    </source>
</evidence>
<organism evidence="2 3">
    <name type="scientific">Bradyrhizobium frederickii</name>
    <dbReference type="NCBI Taxonomy" id="2560054"/>
    <lineage>
        <taxon>Bacteria</taxon>
        <taxon>Pseudomonadati</taxon>
        <taxon>Pseudomonadota</taxon>
        <taxon>Alphaproteobacteria</taxon>
        <taxon>Hyphomicrobiales</taxon>
        <taxon>Nitrobacteraceae</taxon>
        <taxon>Bradyrhizobium</taxon>
    </lineage>
</organism>
<evidence type="ECO:0000313" key="2">
    <source>
        <dbReference type="EMBL" id="TFV39878.1"/>
    </source>
</evidence>
<dbReference type="InterPro" id="IPR000639">
    <property type="entry name" value="Epox_hydrolase-like"/>
</dbReference>
<comment type="caution">
    <text evidence="2">The sequence shown here is derived from an EMBL/GenBank/DDBJ whole genome shotgun (WGS) entry which is preliminary data.</text>
</comment>
<reference evidence="2 3" key="1">
    <citation type="submission" date="2019-03" db="EMBL/GenBank/DDBJ databases">
        <title>Bradyrhizobium strains diversity isolated from Chamaecrista fasciculata.</title>
        <authorList>
            <person name="Urquiaga M.C.O."/>
            <person name="Hungria M."/>
            <person name="Delamuta J.R.M."/>
        </authorList>
    </citation>
    <scope>NUCLEOTIDE SEQUENCE [LARGE SCALE GENOMIC DNA]</scope>
    <source>
        <strain evidence="2 3">CNPSo 3424</strain>
    </source>
</reference>
<dbReference type="GO" id="GO:0047372">
    <property type="term" value="F:monoacylglycerol lipase activity"/>
    <property type="evidence" value="ECO:0007669"/>
    <property type="project" value="TreeGrafter"/>
</dbReference>
<dbReference type="PANTHER" id="PTHR43798:SF5">
    <property type="entry name" value="MONOACYLGLYCEROL LIPASE ABHD6"/>
    <property type="match status" value="1"/>
</dbReference>
<dbReference type="InterPro" id="IPR050266">
    <property type="entry name" value="AB_hydrolase_sf"/>
</dbReference>
<dbReference type="SUPFAM" id="SSF53474">
    <property type="entry name" value="alpha/beta-Hydrolases"/>
    <property type="match status" value="1"/>
</dbReference>
<dbReference type="GO" id="GO:0046464">
    <property type="term" value="P:acylglycerol catabolic process"/>
    <property type="evidence" value="ECO:0007669"/>
    <property type="project" value="TreeGrafter"/>
</dbReference>
<dbReference type="PANTHER" id="PTHR43798">
    <property type="entry name" value="MONOACYLGLYCEROL LIPASE"/>
    <property type="match status" value="1"/>
</dbReference>
<dbReference type="PRINTS" id="PR00111">
    <property type="entry name" value="ABHYDROLASE"/>
</dbReference>
<protein>
    <submittedName>
        <fullName evidence="2">Alpha/beta hydrolase</fullName>
    </submittedName>
</protein>